<feature type="modified residue" description="Phosphohistidine" evidence="18">
    <location>
        <position position="1421"/>
    </location>
</feature>
<keyword evidence="7" id="KW-0812">Transmembrane</keyword>
<evidence type="ECO:0000256" key="11">
    <source>
        <dbReference type="ARBA" id="ARBA00022989"/>
    </source>
</evidence>
<feature type="domain" description="Response regulatory" evidence="22">
    <location>
        <begin position="1223"/>
        <end position="1342"/>
    </location>
</feature>
<dbReference type="GO" id="GO:0005886">
    <property type="term" value="C:plasma membrane"/>
    <property type="evidence" value="ECO:0007669"/>
    <property type="project" value="UniProtKB-SubCell"/>
</dbReference>
<evidence type="ECO:0000256" key="15">
    <source>
        <dbReference type="ARBA" id="ARBA00064003"/>
    </source>
</evidence>
<dbReference type="InterPro" id="IPR035965">
    <property type="entry name" value="PAS-like_dom_sf"/>
</dbReference>
<evidence type="ECO:0000256" key="19">
    <source>
        <dbReference type="PROSITE-ProRule" id="PRU00169"/>
    </source>
</evidence>
<feature type="domain" description="PAC" evidence="24">
    <location>
        <begin position="649"/>
        <end position="699"/>
    </location>
</feature>
<evidence type="ECO:0000313" key="27">
    <source>
        <dbReference type="EMBL" id="TYC59829.1"/>
    </source>
</evidence>
<evidence type="ECO:0000256" key="8">
    <source>
        <dbReference type="ARBA" id="ARBA00022741"/>
    </source>
</evidence>
<evidence type="ECO:0000259" key="26">
    <source>
        <dbReference type="PROSITE" id="PS50894"/>
    </source>
</evidence>
<name>A0A6C2D2B7_9RHOO</name>
<comment type="function">
    <text evidence="14">Member of the two-component regulatory system BvgS/BvgA. Phosphorylates BvgA via a four-step phosphorelay in response to environmental signals.</text>
</comment>
<comment type="subunit">
    <text evidence="15">At low DSF concentrations, interacts with RpfF.</text>
</comment>
<gene>
    <name evidence="27" type="ORF">ETQ85_07255</name>
</gene>
<dbReference type="SMART" id="SM00073">
    <property type="entry name" value="HPT"/>
    <property type="match status" value="1"/>
</dbReference>
<feature type="domain" description="PAS" evidence="23">
    <location>
        <begin position="696"/>
        <end position="740"/>
    </location>
</feature>
<dbReference type="InterPro" id="IPR011006">
    <property type="entry name" value="CheY-like_superfamily"/>
</dbReference>
<dbReference type="Gene3D" id="3.30.450.20">
    <property type="entry name" value="PAS domain"/>
    <property type="match status" value="5"/>
</dbReference>
<dbReference type="PROSITE" id="PS50110">
    <property type="entry name" value="RESPONSE_REGULATORY"/>
    <property type="match status" value="2"/>
</dbReference>
<dbReference type="InterPro" id="IPR001610">
    <property type="entry name" value="PAC"/>
</dbReference>
<keyword evidence="8" id="KW-0547">Nucleotide-binding</keyword>
<dbReference type="FunFam" id="1.10.287.130:FF:000002">
    <property type="entry name" value="Two-component osmosensing histidine kinase"/>
    <property type="match status" value="1"/>
</dbReference>
<dbReference type="OrthoDB" id="8552871at2"/>
<dbReference type="PROSITE" id="PS50885">
    <property type="entry name" value="HAMP"/>
    <property type="match status" value="1"/>
</dbReference>
<dbReference type="SUPFAM" id="SSF52172">
    <property type="entry name" value="CheY-like"/>
    <property type="match status" value="2"/>
</dbReference>
<dbReference type="GO" id="GO:0000155">
    <property type="term" value="F:phosphorelay sensor kinase activity"/>
    <property type="evidence" value="ECO:0007669"/>
    <property type="project" value="InterPro"/>
</dbReference>
<dbReference type="SUPFAM" id="SSF47226">
    <property type="entry name" value="Histidine-containing phosphotransfer domain, HPT domain"/>
    <property type="match status" value="1"/>
</dbReference>
<evidence type="ECO:0000259" key="23">
    <source>
        <dbReference type="PROSITE" id="PS50112"/>
    </source>
</evidence>
<organism evidence="27 28">
    <name type="scientific">Zoogloea oleivorans</name>
    <dbReference type="NCBI Taxonomy" id="1552750"/>
    <lineage>
        <taxon>Bacteria</taxon>
        <taxon>Pseudomonadati</taxon>
        <taxon>Pseudomonadota</taxon>
        <taxon>Betaproteobacteria</taxon>
        <taxon>Rhodocyclales</taxon>
        <taxon>Zoogloeaceae</taxon>
        <taxon>Zoogloea</taxon>
    </lineage>
</organism>
<dbReference type="PROSITE" id="PS50113">
    <property type="entry name" value="PAC"/>
    <property type="match status" value="2"/>
</dbReference>
<protein>
    <recommendedName>
        <fullName evidence="16">Sensory/regulatory protein RpfC</fullName>
        <ecNumber evidence="3">2.7.13.3</ecNumber>
    </recommendedName>
    <alternativeName>
        <fullName evidence="17">Virulence sensor protein BvgS</fullName>
    </alternativeName>
</protein>
<dbReference type="SMART" id="SM00448">
    <property type="entry name" value="REC"/>
    <property type="match status" value="2"/>
</dbReference>
<dbReference type="Gene3D" id="3.40.50.2300">
    <property type="match status" value="2"/>
</dbReference>
<feature type="coiled-coil region" evidence="20">
    <location>
        <begin position="812"/>
        <end position="839"/>
    </location>
</feature>
<feature type="domain" description="PAC" evidence="24">
    <location>
        <begin position="769"/>
        <end position="821"/>
    </location>
</feature>
<keyword evidence="9" id="KW-0418">Kinase</keyword>
<feature type="modified residue" description="4-aspartylphosphate" evidence="19">
    <location>
        <position position="1130"/>
    </location>
</feature>
<comment type="subcellular location">
    <subcellularLocation>
        <location evidence="2">Cell membrane</location>
        <topology evidence="2">Multi-pass membrane protein</topology>
    </subcellularLocation>
</comment>
<keyword evidence="13" id="KW-0472">Membrane</keyword>
<dbReference type="PROSITE" id="PS50894">
    <property type="entry name" value="HPT"/>
    <property type="match status" value="1"/>
</dbReference>
<evidence type="ECO:0000259" key="24">
    <source>
        <dbReference type="PROSITE" id="PS50113"/>
    </source>
</evidence>
<dbReference type="SUPFAM" id="SSF55874">
    <property type="entry name" value="ATPase domain of HSP90 chaperone/DNA topoisomerase II/histidine kinase"/>
    <property type="match status" value="1"/>
</dbReference>
<keyword evidence="12" id="KW-0902">Two-component regulatory system</keyword>
<dbReference type="CDD" id="cd00088">
    <property type="entry name" value="HPT"/>
    <property type="match status" value="1"/>
</dbReference>
<reference evidence="27 28" key="1">
    <citation type="submission" date="2019-01" db="EMBL/GenBank/DDBJ databases">
        <title>Zoogloea oleivorans genome sequencing and assembly.</title>
        <authorList>
            <person name="Tancsics A."/>
            <person name="Farkas M."/>
            <person name="Kriszt B."/>
            <person name="Maroti G."/>
            <person name="Horvath B."/>
        </authorList>
    </citation>
    <scope>NUCLEOTIDE SEQUENCE [LARGE SCALE GENOMIC DNA]</scope>
    <source>
        <strain evidence="27 28">Buc</strain>
    </source>
</reference>
<dbReference type="Pfam" id="PF00072">
    <property type="entry name" value="Response_reg"/>
    <property type="match status" value="2"/>
</dbReference>
<keyword evidence="6" id="KW-0808">Transferase</keyword>
<dbReference type="CDD" id="cd16922">
    <property type="entry name" value="HATPase_EvgS-ArcB-TorS-like"/>
    <property type="match status" value="1"/>
</dbReference>
<dbReference type="Gene3D" id="1.20.120.160">
    <property type="entry name" value="HPT domain"/>
    <property type="match status" value="1"/>
</dbReference>
<dbReference type="CDD" id="cd18773">
    <property type="entry name" value="PDC1_HK_sensor"/>
    <property type="match status" value="1"/>
</dbReference>
<dbReference type="SMART" id="SM00091">
    <property type="entry name" value="PAS"/>
    <property type="match status" value="3"/>
</dbReference>
<feature type="domain" description="HPt" evidence="26">
    <location>
        <begin position="1382"/>
        <end position="1477"/>
    </location>
</feature>
<dbReference type="PROSITE" id="PS50112">
    <property type="entry name" value="PAS"/>
    <property type="match status" value="1"/>
</dbReference>
<dbReference type="Pfam" id="PF13426">
    <property type="entry name" value="PAS_9"/>
    <property type="match status" value="2"/>
</dbReference>
<dbReference type="PRINTS" id="PR00344">
    <property type="entry name" value="BCTRLSENSOR"/>
</dbReference>
<dbReference type="Proteomes" id="UP000389128">
    <property type="component" value="Unassembled WGS sequence"/>
</dbReference>
<dbReference type="CDD" id="cd00082">
    <property type="entry name" value="HisKA"/>
    <property type="match status" value="1"/>
</dbReference>
<dbReference type="SUPFAM" id="SSF47384">
    <property type="entry name" value="Homodimeric domain of signal transducing histidine kinase"/>
    <property type="match status" value="1"/>
</dbReference>
<evidence type="ECO:0000256" key="4">
    <source>
        <dbReference type="ARBA" id="ARBA00022475"/>
    </source>
</evidence>
<evidence type="ECO:0000256" key="6">
    <source>
        <dbReference type="ARBA" id="ARBA00022679"/>
    </source>
</evidence>
<dbReference type="Pfam" id="PF02518">
    <property type="entry name" value="HATPase_c"/>
    <property type="match status" value="1"/>
</dbReference>
<dbReference type="InterPro" id="IPR001789">
    <property type="entry name" value="Sig_transdc_resp-reg_receiver"/>
</dbReference>
<evidence type="ECO:0000256" key="9">
    <source>
        <dbReference type="ARBA" id="ARBA00022777"/>
    </source>
</evidence>
<evidence type="ECO:0000256" key="3">
    <source>
        <dbReference type="ARBA" id="ARBA00012438"/>
    </source>
</evidence>
<dbReference type="Pfam" id="PF08448">
    <property type="entry name" value="PAS_4"/>
    <property type="match status" value="1"/>
</dbReference>
<dbReference type="InterPro" id="IPR003660">
    <property type="entry name" value="HAMP_dom"/>
</dbReference>
<evidence type="ECO:0000256" key="5">
    <source>
        <dbReference type="ARBA" id="ARBA00022553"/>
    </source>
</evidence>
<feature type="domain" description="Histidine kinase" evidence="21">
    <location>
        <begin position="839"/>
        <end position="1060"/>
    </location>
</feature>
<keyword evidence="4" id="KW-1003">Cell membrane</keyword>
<dbReference type="InterPro" id="IPR003594">
    <property type="entry name" value="HATPase_dom"/>
</dbReference>
<dbReference type="EMBL" id="SDKK01000006">
    <property type="protein sequence ID" value="TYC59829.1"/>
    <property type="molecule type" value="Genomic_DNA"/>
</dbReference>
<evidence type="ECO:0000259" key="22">
    <source>
        <dbReference type="PROSITE" id="PS50110"/>
    </source>
</evidence>
<evidence type="ECO:0000256" key="17">
    <source>
        <dbReference type="ARBA" id="ARBA00070152"/>
    </source>
</evidence>
<keyword evidence="11" id="KW-1133">Transmembrane helix</keyword>
<evidence type="ECO:0000256" key="13">
    <source>
        <dbReference type="ARBA" id="ARBA00023136"/>
    </source>
</evidence>
<dbReference type="NCBIfam" id="TIGR00229">
    <property type="entry name" value="sensory_box"/>
    <property type="match status" value="3"/>
</dbReference>
<comment type="caution">
    <text evidence="27">The sequence shown here is derived from an EMBL/GenBank/DDBJ whole genome shotgun (WGS) entry which is preliminary data.</text>
</comment>
<feature type="domain" description="HAMP" evidence="25">
    <location>
        <begin position="367"/>
        <end position="420"/>
    </location>
</feature>
<evidence type="ECO:0000259" key="25">
    <source>
        <dbReference type="PROSITE" id="PS50885"/>
    </source>
</evidence>
<dbReference type="PROSITE" id="PS50109">
    <property type="entry name" value="HIS_KIN"/>
    <property type="match status" value="1"/>
</dbReference>
<dbReference type="InterPro" id="IPR036641">
    <property type="entry name" value="HPT_dom_sf"/>
</dbReference>
<evidence type="ECO:0000256" key="2">
    <source>
        <dbReference type="ARBA" id="ARBA00004651"/>
    </source>
</evidence>
<dbReference type="GO" id="GO:0005524">
    <property type="term" value="F:ATP binding"/>
    <property type="evidence" value="ECO:0007669"/>
    <property type="project" value="UniProtKB-KW"/>
</dbReference>
<comment type="catalytic activity">
    <reaction evidence="1">
        <text>ATP + protein L-histidine = ADP + protein N-phospho-L-histidine.</text>
        <dbReference type="EC" id="2.7.13.3"/>
    </reaction>
</comment>
<dbReference type="SMART" id="SM00086">
    <property type="entry name" value="PAC"/>
    <property type="match status" value="2"/>
</dbReference>
<dbReference type="InterPro" id="IPR000700">
    <property type="entry name" value="PAS-assoc_C"/>
</dbReference>
<dbReference type="FunFam" id="3.30.565.10:FF:000010">
    <property type="entry name" value="Sensor histidine kinase RcsC"/>
    <property type="match status" value="1"/>
</dbReference>
<dbReference type="CDD" id="cd00130">
    <property type="entry name" value="PAS"/>
    <property type="match status" value="2"/>
</dbReference>
<dbReference type="Pfam" id="PF00512">
    <property type="entry name" value="HisKA"/>
    <property type="match status" value="1"/>
</dbReference>
<evidence type="ECO:0000313" key="28">
    <source>
        <dbReference type="Proteomes" id="UP000389128"/>
    </source>
</evidence>
<dbReference type="InterPro" id="IPR000014">
    <property type="entry name" value="PAS"/>
</dbReference>
<feature type="domain" description="Response regulatory" evidence="22">
    <location>
        <begin position="1077"/>
        <end position="1198"/>
    </location>
</feature>
<evidence type="ECO:0000256" key="20">
    <source>
        <dbReference type="SAM" id="Coils"/>
    </source>
</evidence>
<dbReference type="InterPro" id="IPR036890">
    <property type="entry name" value="HATPase_C_sf"/>
</dbReference>
<dbReference type="Gene3D" id="3.30.565.10">
    <property type="entry name" value="Histidine kinase-like ATPase, C-terminal domain"/>
    <property type="match status" value="1"/>
</dbReference>
<dbReference type="PANTHER" id="PTHR45339:SF1">
    <property type="entry name" value="HYBRID SIGNAL TRANSDUCTION HISTIDINE KINASE J"/>
    <property type="match status" value="1"/>
</dbReference>
<dbReference type="SMART" id="SM00387">
    <property type="entry name" value="HATPase_c"/>
    <property type="match status" value="1"/>
</dbReference>
<dbReference type="PANTHER" id="PTHR45339">
    <property type="entry name" value="HYBRID SIGNAL TRANSDUCTION HISTIDINE KINASE J"/>
    <property type="match status" value="1"/>
</dbReference>
<keyword evidence="20" id="KW-0175">Coiled coil</keyword>
<evidence type="ECO:0000256" key="18">
    <source>
        <dbReference type="PROSITE-ProRule" id="PRU00110"/>
    </source>
</evidence>
<evidence type="ECO:0000256" key="16">
    <source>
        <dbReference type="ARBA" id="ARBA00068150"/>
    </source>
</evidence>
<evidence type="ECO:0000256" key="14">
    <source>
        <dbReference type="ARBA" id="ARBA00058004"/>
    </source>
</evidence>
<sequence>MPNSTTGGRRPPRLARSLLWRMSATFIACLLLFGTAFHFLIVAPATQILARVQLDLATRHIQSEAERTFRRMETQLRTARSWGQAERLKFDDTAGFNALLVPLLAGDAQISAIHLADTDGREVMLMRDTDGWRNRVTQPGTQDKGNHWLHWSTAGTLLDDNWKNGHYDPRSRPWFEAALKTASDDALAWTAPYRLLTTGDGGITVSTRWTGPNGKTRILAFDVLLTDLSRLTVDTPVGERGGSTVLTDTGEVVGVPRYPRFANLSDRRDAVLQPATALNVDFLTHGYARWLDSGRHGENTLKYENENETWLAQFVPLQLGEQQWWVGGFAREADFIPARLRDVAPALALLIVLSAAAAAHLAHRVSRRIETALASIVERSERIGRLDLSPNEALNAPWQEIAELAESQERMRIHLRDATEGLAQSRAELEKRVIDRTHQLADTSKAVADQLLFIQVLLDALPNPVFYKGPDARFLGCNRAYEEAFGTTRGFLIGKTVLDLPYLPSSERIAFHDEDQHIIASAGSLHREERIPFADGKQHDTLYWVTGFRLASGEPGGLLGVLVDISAQKEAERIVRAAEERSRQMLESSPIAVVINRPDGAPLFANSRALMLTGTDMATFMQQPVTRWFRDPTAAENAIATLRDGRPVRDVEIEFQNIDGKSCWTLMTTEQIEVRGTPALISWCYDITARKHAEQELRKLSLAVEQSPSMLVITTPGGAIQYANPRFRQVTGFSADELTGTLPDLVDAAGLPFEFHAEQWHELKTQGLWRRECQLRRHSGEPLWVGISVSGLAEDSGEITHCIWVLEDLSLYRQAVDTLREAKRLAEEAAESKARFLANMSHEIRTPMNAIIGLANLSLGTELPPRQHDYLTKIHNAGTSLLGVVNDILDFSKIEAGKLNLEQTSFALDGVLDNVFTFVAQKAQEKGLELILQVAPNVPQDLLGDPLRLGQILTNLLGNAVKFTDRGEVQLRVDTVAHDSRHVQLRFEVCDTGIGMNAEQLGRLFEAFAQADDSMTRRFGGTGLGLSISRHLVELMGGHIEVSSLPGEGSHFSFSIRFELAEQRTPKALPGMLEGLRVLVVDDHPVARMVLLELLRNFPFRSEAVESAAEAVAAVRRADSGDRFGLVLMDLRMPGQNGIEATRRIKQDRSLASPPTVILLTAFGDDNTATEAADAGADAYLHKPATASTLLDTIVGAFGVGAGPQILPDHHAANAAHQLAGLRILVVEDNDINQQIARGLLEKLGACVSVVDNGRIAVETVLDAGPDAFDLVLMDLQMPEMDGLEATRRIRLDARMASLPIVAMTAHAMADQRQRCVDAGMNDHVAKPIVLERLLDTIRRQTRATAGKPYAPQLPVPSPATTGLPELPGLNVVAALRRVGNEPATYLSFLRHFVSTQTDCPQRIDAALAAGHLAEAERLAHTLRGTAANLGAGALQEAAAQLEMALRKGTNPNAAQQNLAAELEALRQMLENALPSPGQADHNAPRLGEAELERAINTLIQLIESADGDAPARFRQIRPDLITRIGREKTTEIADALQHYDYDQALACLRPAAQKA</sequence>
<dbReference type="CDD" id="cd17546">
    <property type="entry name" value="REC_hyHK_CKI1_RcsC-like"/>
    <property type="match status" value="2"/>
</dbReference>
<dbReference type="InterPro" id="IPR004358">
    <property type="entry name" value="Sig_transdc_His_kin-like_C"/>
</dbReference>
<dbReference type="InterPro" id="IPR005467">
    <property type="entry name" value="His_kinase_dom"/>
</dbReference>
<evidence type="ECO:0000256" key="12">
    <source>
        <dbReference type="ARBA" id="ARBA00023012"/>
    </source>
</evidence>
<dbReference type="EC" id="2.7.13.3" evidence="3"/>
<keyword evidence="28" id="KW-1185">Reference proteome</keyword>
<proteinExistence type="predicted"/>
<accession>A0A6C2D2B7</accession>
<keyword evidence="5 19" id="KW-0597">Phosphoprotein</keyword>
<dbReference type="SUPFAM" id="SSF55785">
    <property type="entry name" value="PYP-like sensor domain (PAS domain)"/>
    <property type="match status" value="3"/>
</dbReference>
<dbReference type="RefSeq" id="WP_148578388.1">
    <property type="nucleotide sequence ID" value="NZ_SDKK01000006.1"/>
</dbReference>
<evidence type="ECO:0000256" key="7">
    <source>
        <dbReference type="ARBA" id="ARBA00022692"/>
    </source>
</evidence>
<dbReference type="InterPro" id="IPR036097">
    <property type="entry name" value="HisK_dim/P_sf"/>
</dbReference>
<feature type="modified residue" description="4-aspartylphosphate" evidence="19">
    <location>
        <position position="1275"/>
    </location>
</feature>
<keyword evidence="10" id="KW-0067">ATP-binding</keyword>
<evidence type="ECO:0000256" key="10">
    <source>
        <dbReference type="ARBA" id="ARBA00022840"/>
    </source>
</evidence>
<dbReference type="Gene3D" id="1.10.287.130">
    <property type="match status" value="1"/>
</dbReference>
<dbReference type="InterPro" id="IPR003661">
    <property type="entry name" value="HisK_dim/P_dom"/>
</dbReference>
<evidence type="ECO:0000259" key="21">
    <source>
        <dbReference type="PROSITE" id="PS50109"/>
    </source>
</evidence>
<evidence type="ECO:0000256" key="1">
    <source>
        <dbReference type="ARBA" id="ARBA00000085"/>
    </source>
</evidence>
<dbReference type="Pfam" id="PF01627">
    <property type="entry name" value="Hpt"/>
    <property type="match status" value="1"/>
</dbReference>
<dbReference type="InterPro" id="IPR008207">
    <property type="entry name" value="Sig_transdc_His_kin_Hpt_dom"/>
</dbReference>
<dbReference type="SMART" id="SM00388">
    <property type="entry name" value="HisKA"/>
    <property type="match status" value="1"/>
</dbReference>
<dbReference type="InterPro" id="IPR013656">
    <property type="entry name" value="PAS_4"/>
</dbReference>